<keyword evidence="3" id="KW-0378">Hydrolase</keyword>
<accession>A0A1U9KUM5</accession>
<feature type="signal peptide" evidence="1">
    <location>
        <begin position="1"/>
        <end position="19"/>
    </location>
</feature>
<keyword evidence="3" id="KW-0255">Endonuclease</keyword>
<dbReference type="InterPro" id="IPR005135">
    <property type="entry name" value="Endo/exonuclease/phosphatase"/>
</dbReference>
<feature type="chain" id="PRO_5013182871" evidence="1">
    <location>
        <begin position="20"/>
        <end position="293"/>
    </location>
</feature>
<proteinExistence type="predicted"/>
<name>A0A1U9KUM5_9PROT</name>
<evidence type="ECO:0000313" key="4">
    <source>
        <dbReference type="Proteomes" id="UP000188604"/>
    </source>
</evidence>
<dbReference type="GO" id="GO:0004519">
    <property type="term" value="F:endonuclease activity"/>
    <property type="evidence" value="ECO:0007669"/>
    <property type="project" value="UniProtKB-KW"/>
</dbReference>
<dbReference type="AlphaFoldDB" id="A0A1U9KUM5"/>
<dbReference type="Gene3D" id="3.60.10.10">
    <property type="entry name" value="Endonuclease/exonuclease/phosphatase"/>
    <property type="match status" value="1"/>
</dbReference>
<dbReference type="EMBL" id="CP014691">
    <property type="protein sequence ID" value="AQS89452.1"/>
    <property type="molecule type" value="Genomic_DNA"/>
</dbReference>
<dbReference type="Pfam" id="PF03372">
    <property type="entry name" value="Exo_endo_phos"/>
    <property type="match status" value="1"/>
</dbReference>
<sequence>MGRYARAFGLLCLVGTAQAHDIKLSTWNLDWLTVRPAGDPAIPPDVGRRTDQDFARLAAYARRLNADVVAFQEVDGPAVARRVFPTDAYRLFLTDDPVSQRVGLAVRGDIAVTVNPELTALNVTGPQASHPLRGGLDMTLRGGSATLRVLVVHLKTGCWDQPLTQKAYSCPTLRQQFAVLDDWVLERQDEGEAFAILGDFNRRLTLADPMMQALEADAPMTLTTAGHASPCWGGEYFIDHILLGNAARQWLVPDSLRVMLYRDAKEEDRARLSDHCPVSVTLRLPDDPAPAGG</sequence>
<keyword evidence="1" id="KW-0732">Signal</keyword>
<reference evidence="3 4" key="1">
    <citation type="submission" date="2016-03" db="EMBL/GenBank/DDBJ databases">
        <title>Acetic acid bacteria sequencing.</title>
        <authorList>
            <person name="Brandt J."/>
            <person name="Jakob F."/>
            <person name="Vogel R.F."/>
        </authorList>
    </citation>
    <scope>NUCLEOTIDE SEQUENCE [LARGE SCALE GENOMIC DNA]</scope>
    <source>
        <strain evidence="3 4">NBRC 101099</strain>
    </source>
</reference>
<organism evidence="3 4">
    <name type="scientific">Neoasaia chiangmaiensis</name>
    <dbReference type="NCBI Taxonomy" id="320497"/>
    <lineage>
        <taxon>Bacteria</taxon>
        <taxon>Pseudomonadati</taxon>
        <taxon>Pseudomonadota</taxon>
        <taxon>Alphaproteobacteria</taxon>
        <taxon>Acetobacterales</taxon>
        <taxon>Acetobacteraceae</taxon>
        <taxon>Neoasaia</taxon>
    </lineage>
</organism>
<gene>
    <name evidence="3" type="ORF">A0U93_10680</name>
</gene>
<feature type="domain" description="Endonuclease/exonuclease/phosphatase" evidence="2">
    <location>
        <begin position="26"/>
        <end position="275"/>
    </location>
</feature>
<dbReference type="STRING" id="320497.A0U93_10680"/>
<keyword evidence="4" id="KW-1185">Reference proteome</keyword>
<dbReference type="RefSeq" id="WP_077808473.1">
    <property type="nucleotide sequence ID" value="NZ_BJXS01000003.1"/>
</dbReference>
<dbReference type="OrthoDB" id="395856at2"/>
<dbReference type="Proteomes" id="UP000188604">
    <property type="component" value="Chromosome"/>
</dbReference>
<evidence type="ECO:0000259" key="2">
    <source>
        <dbReference type="Pfam" id="PF03372"/>
    </source>
</evidence>
<protein>
    <submittedName>
        <fullName evidence="3">Endonuclease</fullName>
    </submittedName>
</protein>
<dbReference type="SUPFAM" id="SSF56219">
    <property type="entry name" value="DNase I-like"/>
    <property type="match status" value="1"/>
</dbReference>
<dbReference type="InterPro" id="IPR036691">
    <property type="entry name" value="Endo/exonu/phosph_ase_sf"/>
</dbReference>
<dbReference type="KEGG" id="nch:A0U93_10680"/>
<keyword evidence="3" id="KW-0540">Nuclease</keyword>
<evidence type="ECO:0000313" key="3">
    <source>
        <dbReference type="EMBL" id="AQS89452.1"/>
    </source>
</evidence>
<evidence type="ECO:0000256" key="1">
    <source>
        <dbReference type="SAM" id="SignalP"/>
    </source>
</evidence>